<protein>
    <submittedName>
        <fullName evidence="6">Toxin HipA</fullName>
    </submittedName>
</protein>
<reference evidence="6 7" key="1">
    <citation type="submission" date="2017-11" db="EMBL/GenBank/DDBJ databases">
        <title>Draft genome sequence of Mitsuaria sp. HWN-4.</title>
        <authorList>
            <person name="Gundlapally S.R."/>
        </authorList>
    </citation>
    <scope>NUCLEOTIDE SEQUENCE [LARGE SCALE GENOMIC DNA]</scope>
    <source>
        <strain evidence="6 7">HWN-4</strain>
    </source>
</reference>
<dbReference type="OrthoDB" id="9805913at2"/>
<feature type="domain" description="HipA N-terminal subdomain 1" evidence="5">
    <location>
        <begin position="12"/>
        <end position="111"/>
    </location>
</feature>
<name>A0A2G9C4T9_9BURK</name>
<dbReference type="PANTHER" id="PTHR37419">
    <property type="entry name" value="SERINE/THREONINE-PROTEIN KINASE TOXIN HIPA"/>
    <property type="match status" value="1"/>
</dbReference>
<dbReference type="InterPro" id="IPR017508">
    <property type="entry name" value="HipA_N1"/>
</dbReference>
<evidence type="ECO:0000259" key="4">
    <source>
        <dbReference type="Pfam" id="PF07804"/>
    </source>
</evidence>
<dbReference type="NCBIfam" id="TIGR03071">
    <property type="entry name" value="couple_hipA"/>
    <property type="match status" value="1"/>
</dbReference>
<sequence length="451" mass="49931">MGQRARTRTLGLWMNGMQIGTWSLARNAPDTLRYDRAWVESAQGRPLSLSLPFTPGNAPHRGEKVHAYFENLLPDSKDIRERLARRFNTGSTDAFDLLTEIGRDCVGALEILPEGKVSTGPAEVQAKPLSEAEVAQDLRGATTPQALNWGGDEDEFRISIAGAQEKTALLRVDGRWYRPRGSTPTTHIFKLPLGLIGGMKVDMRNSVENEWLCAQILREFGLPVAACEPLHFEDVKALVVERFDRAWWTPREGARRLVRLPQEDMCQALGVPPDAKYEADGGPGMDQLLDLLDGSVAQGEDKRVFFKAQLLFWMLCATDGHAKNFSLHLRPGGRYQLTPLYDVLSAYPVLGEGPGKLSPHKVRMAMAVRSKNAHWKMRDILRRHWIALGARHGVVMEDGRDVGALIDEVVARTPSVIQAVRGQLPDDFPEDVAEAILGGLQAAAERLGVGR</sequence>
<proteinExistence type="inferred from homology"/>
<dbReference type="Pfam" id="PF07804">
    <property type="entry name" value="HipA_C"/>
    <property type="match status" value="1"/>
</dbReference>
<accession>A0A2G9C4T9</accession>
<comment type="caution">
    <text evidence="6">The sequence shown here is derived from an EMBL/GenBank/DDBJ whole genome shotgun (WGS) entry which is preliminary data.</text>
</comment>
<evidence type="ECO:0000313" key="7">
    <source>
        <dbReference type="Proteomes" id="UP000231501"/>
    </source>
</evidence>
<evidence type="ECO:0000256" key="1">
    <source>
        <dbReference type="ARBA" id="ARBA00010164"/>
    </source>
</evidence>
<dbReference type="GO" id="GO:0004674">
    <property type="term" value="F:protein serine/threonine kinase activity"/>
    <property type="evidence" value="ECO:0007669"/>
    <property type="project" value="TreeGrafter"/>
</dbReference>
<feature type="domain" description="HipA-like C-terminal" evidence="4">
    <location>
        <begin position="158"/>
        <end position="415"/>
    </location>
</feature>
<evidence type="ECO:0000259" key="5">
    <source>
        <dbReference type="Pfam" id="PF13657"/>
    </source>
</evidence>
<organism evidence="6 7">
    <name type="scientific">Roseateles chitinivorans</name>
    <dbReference type="NCBI Taxonomy" id="2917965"/>
    <lineage>
        <taxon>Bacteria</taxon>
        <taxon>Pseudomonadati</taxon>
        <taxon>Pseudomonadota</taxon>
        <taxon>Betaproteobacteria</taxon>
        <taxon>Burkholderiales</taxon>
        <taxon>Sphaerotilaceae</taxon>
        <taxon>Roseateles</taxon>
    </lineage>
</organism>
<dbReference type="AlphaFoldDB" id="A0A2G9C4T9"/>
<dbReference type="InterPro" id="IPR052028">
    <property type="entry name" value="HipA_Ser/Thr_kinase"/>
</dbReference>
<dbReference type="Pfam" id="PF13657">
    <property type="entry name" value="Couple_hipA"/>
    <property type="match status" value="1"/>
</dbReference>
<evidence type="ECO:0000313" key="6">
    <source>
        <dbReference type="EMBL" id="PIM51385.1"/>
    </source>
</evidence>
<dbReference type="RefSeq" id="WP_099863368.1">
    <property type="nucleotide sequence ID" value="NZ_PEOG01000067.1"/>
</dbReference>
<comment type="similarity">
    <text evidence="1">Belongs to the HipA Ser/Thr kinase family.</text>
</comment>
<dbReference type="Proteomes" id="UP000231501">
    <property type="component" value="Unassembled WGS sequence"/>
</dbReference>
<dbReference type="CDD" id="cd17808">
    <property type="entry name" value="HipA_Ec_like"/>
    <property type="match status" value="1"/>
</dbReference>
<evidence type="ECO:0000256" key="2">
    <source>
        <dbReference type="ARBA" id="ARBA00022679"/>
    </source>
</evidence>
<gene>
    <name evidence="6" type="ORF">CS062_20165</name>
</gene>
<keyword evidence="3" id="KW-0418">Kinase</keyword>
<evidence type="ECO:0000256" key="3">
    <source>
        <dbReference type="ARBA" id="ARBA00022777"/>
    </source>
</evidence>
<dbReference type="PANTHER" id="PTHR37419:SF1">
    <property type="entry name" value="SERINE_THREONINE-PROTEIN KINASE TOXIN HIPA"/>
    <property type="match status" value="1"/>
</dbReference>
<keyword evidence="2" id="KW-0808">Transferase</keyword>
<dbReference type="EMBL" id="PEOG01000067">
    <property type="protein sequence ID" value="PIM51385.1"/>
    <property type="molecule type" value="Genomic_DNA"/>
</dbReference>
<dbReference type="GO" id="GO:0005829">
    <property type="term" value="C:cytosol"/>
    <property type="evidence" value="ECO:0007669"/>
    <property type="project" value="TreeGrafter"/>
</dbReference>
<keyword evidence="7" id="KW-1185">Reference proteome</keyword>
<dbReference type="InterPro" id="IPR012893">
    <property type="entry name" value="HipA-like_C"/>
</dbReference>